<dbReference type="Pfam" id="PF05253">
    <property type="entry name" value="zf-U11-48K"/>
    <property type="match status" value="2"/>
</dbReference>
<evidence type="ECO:0000313" key="6">
    <source>
        <dbReference type="EMBL" id="KAK7132545.1"/>
    </source>
</evidence>
<name>A0AAN9CE44_9TELE</name>
<dbReference type="Proteomes" id="UP001364617">
    <property type="component" value="Unassembled WGS sequence"/>
</dbReference>
<keyword evidence="2" id="KW-0863">Zinc-finger</keyword>
<proteinExistence type="predicted"/>
<keyword evidence="3" id="KW-0862">Zinc</keyword>
<accession>A0AAN9CE44</accession>
<dbReference type="InterPro" id="IPR022776">
    <property type="entry name" value="TRM13/UPF0224_CHHC_Znf_dom"/>
</dbReference>
<dbReference type="PROSITE" id="PS51800">
    <property type="entry name" value="ZF_CHHC_U11_48K"/>
    <property type="match status" value="2"/>
</dbReference>
<dbReference type="AlphaFoldDB" id="A0AAN9CE44"/>
<evidence type="ECO:0000256" key="4">
    <source>
        <dbReference type="SAM" id="MobiDB-lite"/>
    </source>
</evidence>
<keyword evidence="1" id="KW-0479">Metal-binding</keyword>
<evidence type="ECO:0000256" key="1">
    <source>
        <dbReference type="ARBA" id="ARBA00022723"/>
    </source>
</evidence>
<dbReference type="EMBL" id="JAYKXH010000020">
    <property type="protein sequence ID" value="KAK7132545.1"/>
    <property type="molecule type" value="Genomic_DNA"/>
</dbReference>
<protein>
    <recommendedName>
        <fullName evidence="5">CHHC U11-48K-type domain-containing protein</fullName>
    </recommendedName>
</protein>
<gene>
    <name evidence="6" type="ORF">R3I93_018927</name>
</gene>
<dbReference type="InterPro" id="IPR051591">
    <property type="entry name" value="UPF0224_FAM112_RNA_Proc"/>
</dbReference>
<evidence type="ECO:0000256" key="3">
    <source>
        <dbReference type="ARBA" id="ARBA00022833"/>
    </source>
</evidence>
<feature type="domain" description="CHHC U11-48K-type" evidence="5">
    <location>
        <begin position="78"/>
        <end position="105"/>
    </location>
</feature>
<feature type="domain" description="CHHC U11-48K-type" evidence="5">
    <location>
        <begin position="44"/>
        <end position="71"/>
    </location>
</feature>
<organism evidence="6 7">
    <name type="scientific">Phoxinus phoxinus</name>
    <name type="common">Eurasian minnow</name>
    <dbReference type="NCBI Taxonomy" id="58324"/>
    <lineage>
        <taxon>Eukaryota</taxon>
        <taxon>Metazoa</taxon>
        <taxon>Chordata</taxon>
        <taxon>Craniata</taxon>
        <taxon>Vertebrata</taxon>
        <taxon>Euteleostomi</taxon>
        <taxon>Actinopterygii</taxon>
        <taxon>Neopterygii</taxon>
        <taxon>Teleostei</taxon>
        <taxon>Ostariophysi</taxon>
        <taxon>Cypriniformes</taxon>
        <taxon>Leuciscidae</taxon>
        <taxon>Phoxininae</taxon>
        <taxon>Phoxinus</taxon>
    </lineage>
</organism>
<reference evidence="6 7" key="1">
    <citation type="submission" date="2024-02" db="EMBL/GenBank/DDBJ databases">
        <title>Chromosome-level genome assembly of the Eurasian Minnow (Phoxinus phoxinus).</title>
        <authorList>
            <person name="Oriowo T.O."/>
            <person name="Martin S."/>
            <person name="Stange M."/>
            <person name="Chrysostomakis Y."/>
            <person name="Brown T."/>
            <person name="Winkler S."/>
            <person name="Kukowka S."/>
            <person name="Myers E.W."/>
            <person name="Bohne A."/>
        </authorList>
    </citation>
    <scope>NUCLEOTIDE SEQUENCE [LARGE SCALE GENOMIC DNA]</scope>
    <source>
        <strain evidence="6">ZFMK-TIS-60720</strain>
        <tissue evidence="6">Whole Organism</tissue>
    </source>
</reference>
<dbReference type="PANTHER" id="PTHR21402:SF5">
    <property type="entry name" value="GAMETOCYTE SPECIFIC FACTOR 1"/>
    <property type="match status" value="1"/>
</dbReference>
<dbReference type="PANTHER" id="PTHR21402">
    <property type="entry name" value="GAMETOCYTE SPECIFIC FACTOR 1-RELATED"/>
    <property type="match status" value="1"/>
</dbReference>
<evidence type="ECO:0000256" key="2">
    <source>
        <dbReference type="ARBA" id="ARBA00022771"/>
    </source>
</evidence>
<dbReference type="GO" id="GO:0008270">
    <property type="term" value="F:zinc ion binding"/>
    <property type="evidence" value="ECO:0007669"/>
    <property type="project" value="UniProtKB-KW"/>
</dbReference>
<feature type="compositionally biased region" description="Low complexity" evidence="4">
    <location>
        <begin position="7"/>
        <end position="19"/>
    </location>
</feature>
<dbReference type="InterPro" id="IPR036236">
    <property type="entry name" value="Znf_C2H2_sf"/>
</dbReference>
<feature type="region of interest" description="Disordered" evidence="4">
    <location>
        <begin position="1"/>
        <end position="35"/>
    </location>
</feature>
<sequence length="183" mass="20673">MATVRFGSSVGPSGVNSGNQPQSWNEQSDYGEDTLIDDADPNKIVQCPYDKNHQIRASRFPFHVLKCRKNHPKLASELKTCPFNARHLIPKHELSHHITNCEDKRSLNAEEGNIEVLEKFQVPLNICKNPSPNEDWETETDDNAAMFIWGESNNQLAQNKPEPSTTISLSDGLRAPRTLPWKI</sequence>
<evidence type="ECO:0000313" key="7">
    <source>
        <dbReference type="Proteomes" id="UP001364617"/>
    </source>
</evidence>
<evidence type="ECO:0000259" key="5">
    <source>
        <dbReference type="PROSITE" id="PS51800"/>
    </source>
</evidence>
<comment type="caution">
    <text evidence="6">The sequence shown here is derived from an EMBL/GenBank/DDBJ whole genome shotgun (WGS) entry which is preliminary data.</text>
</comment>
<dbReference type="SUPFAM" id="SSF57667">
    <property type="entry name" value="beta-beta-alpha zinc fingers"/>
    <property type="match status" value="2"/>
</dbReference>
<keyword evidence="7" id="KW-1185">Reference proteome</keyword>